<evidence type="ECO:0000259" key="7">
    <source>
        <dbReference type="PROSITE" id="PS50802"/>
    </source>
</evidence>
<dbReference type="PROSITE" id="PS50802">
    <property type="entry name" value="OTU"/>
    <property type="match status" value="1"/>
</dbReference>
<dbReference type="AlphaFoldDB" id="A0AAV5GUA0"/>
<dbReference type="PANTHER" id="PTHR12931:SF15">
    <property type="entry name" value="UBIQUITIN THIOESTERASE OTUBAIN-LIKE"/>
    <property type="match status" value="1"/>
</dbReference>
<keyword evidence="9" id="KW-1185">Reference proteome</keyword>
<accession>A0AAV5GUA0</accession>
<dbReference type="Gene3D" id="1.20.1300.20">
    <property type="entry name" value="Peptidase C65 Otubain, subdomain 2"/>
    <property type="match status" value="1"/>
</dbReference>
<dbReference type="Proteomes" id="UP001342314">
    <property type="component" value="Unassembled WGS sequence"/>
</dbReference>
<evidence type="ECO:0000256" key="6">
    <source>
        <dbReference type="ARBA" id="ARBA00022807"/>
    </source>
</evidence>
<sequence length="301" mass="33858">MAAPSAPDRPLGDLTDAEIAQLTAQLKDDEASQRPLVGSLEPLADLAQEFPASSAYRAKVERLQLDGWTSLRRARGDGDCFYRSFVFALLETYLPLHPTHAAHLFAKFDSLLPLLTASGFEQMVWEDFWEPLRDLLYRMGSEEKDGGRRKDGEARLTREGLLEAFNDQETNSCIIVILRLITSAYLRTHEDEFSPFLFALDDDPRFIQEGGAPTMRQFCEYHVEAVSREADHLAITALTRALQVPLRIAYLDQSGLPQFGAAVDDAEVNFVEFEEEAAKRGERGIDGALLYRPGHYDMLSR</sequence>
<proteinExistence type="predicted"/>
<dbReference type="EMBL" id="BQKY01000015">
    <property type="protein sequence ID" value="GJN93798.1"/>
    <property type="molecule type" value="Genomic_DNA"/>
</dbReference>
<keyword evidence="5" id="KW-0378">Hydrolase</keyword>
<dbReference type="PANTHER" id="PTHR12931">
    <property type="entry name" value="UBIQUITIN THIOLESTERASE PROTEIN OTUB"/>
    <property type="match status" value="1"/>
</dbReference>
<evidence type="ECO:0000313" key="8">
    <source>
        <dbReference type="EMBL" id="GJN93798.1"/>
    </source>
</evidence>
<dbReference type="GO" id="GO:0004843">
    <property type="term" value="F:cysteine-type deubiquitinase activity"/>
    <property type="evidence" value="ECO:0007669"/>
    <property type="project" value="UniProtKB-EC"/>
</dbReference>
<organism evidence="8 9">
    <name type="scientific">Rhodotorula paludigena</name>
    <dbReference type="NCBI Taxonomy" id="86838"/>
    <lineage>
        <taxon>Eukaryota</taxon>
        <taxon>Fungi</taxon>
        <taxon>Dikarya</taxon>
        <taxon>Basidiomycota</taxon>
        <taxon>Pucciniomycotina</taxon>
        <taxon>Microbotryomycetes</taxon>
        <taxon>Sporidiobolales</taxon>
        <taxon>Sporidiobolaceae</taxon>
        <taxon>Rhodotorula</taxon>
    </lineage>
</organism>
<evidence type="ECO:0000256" key="2">
    <source>
        <dbReference type="ARBA" id="ARBA00012759"/>
    </source>
</evidence>
<dbReference type="GO" id="GO:0071108">
    <property type="term" value="P:protein K48-linked deubiquitination"/>
    <property type="evidence" value="ECO:0007669"/>
    <property type="project" value="TreeGrafter"/>
</dbReference>
<dbReference type="InterPro" id="IPR019400">
    <property type="entry name" value="Peptidase_C65_otubain"/>
</dbReference>
<dbReference type="Gene3D" id="3.30.200.60">
    <property type="entry name" value="Peptidase C65 Otubain, subdomain 1"/>
    <property type="match status" value="1"/>
</dbReference>
<gene>
    <name evidence="8" type="ORF">Rhopal_006856-T1</name>
</gene>
<dbReference type="EC" id="3.4.19.12" evidence="2"/>
<evidence type="ECO:0000256" key="5">
    <source>
        <dbReference type="ARBA" id="ARBA00022801"/>
    </source>
</evidence>
<comment type="caution">
    <text evidence="8">The sequence shown here is derived from an EMBL/GenBank/DDBJ whole genome shotgun (WGS) entry which is preliminary data.</text>
</comment>
<feature type="domain" description="OTU" evidence="7">
    <location>
        <begin position="69"/>
        <end position="301"/>
    </location>
</feature>
<keyword evidence="3" id="KW-0645">Protease</keyword>
<comment type="catalytic activity">
    <reaction evidence="1">
        <text>Thiol-dependent hydrolysis of ester, thioester, amide, peptide and isopeptide bonds formed by the C-terminal Gly of ubiquitin (a 76-residue protein attached to proteins as an intracellular targeting signal).</text>
        <dbReference type="EC" id="3.4.19.12"/>
    </reaction>
</comment>
<dbReference type="CDD" id="cd22749">
    <property type="entry name" value="Otubain_C65"/>
    <property type="match status" value="1"/>
</dbReference>
<dbReference type="GO" id="GO:0005634">
    <property type="term" value="C:nucleus"/>
    <property type="evidence" value="ECO:0007669"/>
    <property type="project" value="TreeGrafter"/>
</dbReference>
<evidence type="ECO:0000256" key="3">
    <source>
        <dbReference type="ARBA" id="ARBA00022670"/>
    </source>
</evidence>
<dbReference type="InterPro" id="IPR038765">
    <property type="entry name" value="Papain-like_cys_pep_sf"/>
</dbReference>
<dbReference type="GO" id="GO:0006508">
    <property type="term" value="P:proteolysis"/>
    <property type="evidence" value="ECO:0007669"/>
    <property type="project" value="UniProtKB-KW"/>
</dbReference>
<evidence type="ECO:0000313" key="9">
    <source>
        <dbReference type="Proteomes" id="UP001342314"/>
    </source>
</evidence>
<dbReference type="InterPro" id="IPR042467">
    <property type="entry name" value="Peptidase_C65_otubain_sub2"/>
</dbReference>
<dbReference type="Pfam" id="PF10275">
    <property type="entry name" value="Peptidase_C65"/>
    <property type="match status" value="1"/>
</dbReference>
<name>A0AAV5GUA0_9BASI</name>
<dbReference type="InterPro" id="IPR042468">
    <property type="entry name" value="Peptidase_C65_otubain_sub1"/>
</dbReference>
<evidence type="ECO:0000256" key="1">
    <source>
        <dbReference type="ARBA" id="ARBA00000707"/>
    </source>
</evidence>
<dbReference type="SUPFAM" id="SSF54001">
    <property type="entry name" value="Cysteine proteinases"/>
    <property type="match status" value="1"/>
</dbReference>
<protein>
    <recommendedName>
        <fullName evidence="2">ubiquitinyl hydrolase 1</fullName>
        <ecNumber evidence="2">3.4.19.12</ecNumber>
    </recommendedName>
</protein>
<keyword evidence="6" id="KW-0788">Thiol protease</keyword>
<dbReference type="InterPro" id="IPR003323">
    <property type="entry name" value="OTU_dom"/>
</dbReference>
<reference evidence="8 9" key="1">
    <citation type="submission" date="2021-12" db="EMBL/GenBank/DDBJ databases">
        <title>High titer production of polyol ester of fatty acids by Rhodotorula paludigena BS15 towards product separation-free biomass refinery.</title>
        <authorList>
            <person name="Mano J."/>
            <person name="Ono H."/>
            <person name="Tanaka T."/>
            <person name="Naito K."/>
            <person name="Sushida H."/>
            <person name="Ike M."/>
            <person name="Tokuyasu K."/>
            <person name="Kitaoka M."/>
        </authorList>
    </citation>
    <scope>NUCLEOTIDE SEQUENCE [LARGE SCALE GENOMIC DNA]</scope>
    <source>
        <strain evidence="8 9">BS15</strain>
    </source>
</reference>
<keyword evidence="4" id="KW-0833">Ubl conjugation pathway</keyword>
<dbReference type="GO" id="GO:0043130">
    <property type="term" value="F:ubiquitin binding"/>
    <property type="evidence" value="ECO:0007669"/>
    <property type="project" value="TreeGrafter"/>
</dbReference>
<evidence type="ECO:0000256" key="4">
    <source>
        <dbReference type="ARBA" id="ARBA00022786"/>
    </source>
</evidence>